<sequence>GLSRFHNIHRHCFTENWEVAQKWIDAFDNIYFGFTSAVANWEQSAPDKYEVLKRLPLRRMLLETDAPYFRPRQGKIDPASLEKALVEAHSLQHYRLDYDSIKTNTCDRFALPPM</sequence>
<name>A0A0C2C7P0_9BILA</name>
<dbReference type="EMBL" id="KN771615">
    <property type="protein sequence ID" value="KIH45677.1"/>
    <property type="molecule type" value="Genomic_DNA"/>
</dbReference>
<dbReference type="PANTHER" id="PTHR46363">
    <property type="entry name" value="DEOXYRIBONUCLEASE TATDN2-RELATED"/>
    <property type="match status" value="1"/>
</dbReference>
<dbReference type="GO" id="GO:0016788">
    <property type="term" value="F:hydrolase activity, acting on ester bonds"/>
    <property type="evidence" value="ECO:0007669"/>
    <property type="project" value="InterPro"/>
</dbReference>
<dbReference type="Gene3D" id="3.20.20.140">
    <property type="entry name" value="Metal-dependent hydrolases"/>
    <property type="match status" value="1"/>
</dbReference>
<dbReference type="Proteomes" id="UP000054047">
    <property type="component" value="Unassembled WGS sequence"/>
</dbReference>
<feature type="non-terminal residue" evidence="2">
    <location>
        <position position="1"/>
    </location>
</feature>
<evidence type="ECO:0000313" key="2">
    <source>
        <dbReference type="EMBL" id="KIH45677.1"/>
    </source>
</evidence>
<feature type="non-terminal residue" evidence="2">
    <location>
        <position position="114"/>
    </location>
</feature>
<dbReference type="Pfam" id="PF01026">
    <property type="entry name" value="TatD_DNase"/>
    <property type="match status" value="1"/>
</dbReference>
<dbReference type="InterPro" id="IPR032466">
    <property type="entry name" value="Metal_Hydrolase"/>
</dbReference>
<protein>
    <recommendedName>
        <fullName evidence="4">Hydrolase, TatD family</fullName>
    </recommendedName>
</protein>
<evidence type="ECO:0008006" key="4">
    <source>
        <dbReference type="Google" id="ProtNLM"/>
    </source>
</evidence>
<evidence type="ECO:0000313" key="3">
    <source>
        <dbReference type="Proteomes" id="UP000054047"/>
    </source>
</evidence>
<comment type="similarity">
    <text evidence="1">Belongs to the metallo-dependent hydrolases superfamily. TatD-type hydrolase family.</text>
</comment>
<organism evidence="2 3">
    <name type="scientific">Ancylostoma duodenale</name>
    <dbReference type="NCBI Taxonomy" id="51022"/>
    <lineage>
        <taxon>Eukaryota</taxon>
        <taxon>Metazoa</taxon>
        <taxon>Ecdysozoa</taxon>
        <taxon>Nematoda</taxon>
        <taxon>Chromadorea</taxon>
        <taxon>Rhabditida</taxon>
        <taxon>Rhabditina</taxon>
        <taxon>Rhabditomorpha</taxon>
        <taxon>Strongyloidea</taxon>
        <taxon>Ancylostomatidae</taxon>
        <taxon>Ancylostomatinae</taxon>
        <taxon>Ancylostoma</taxon>
    </lineage>
</organism>
<dbReference type="OrthoDB" id="5853546at2759"/>
<keyword evidence="3" id="KW-1185">Reference proteome</keyword>
<dbReference type="InterPro" id="IPR001130">
    <property type="entry name" value="TatD-like"/>
</dbReference>
<proteinExistence type="inferred from homology"/>
<accession>A0A0C2C7P0</accession>
<evidence type="ECO:0000256" key="1">
    <source>
        <dbReference type="ARBA" id="ARBA00009275"/>
    </source>
</evidence>
<gene>
    <name evidence="2" type="ORF">ANCDUO_24281</name>
</gene>
<dbReference type="PANTHER" id="PTHR46363:SF1">
    <property type="entry name" value="DEOXYRIBONUCLEASE TATDN2-RELATED"/>
    <property type="match status" value="1"/>
</dbReference>
<reference evidence="2 3" key="1">
    <citation type="submission" date="2013-12" db="EMBL/GenBank/DDBJ databases">
        <title>Draft genome of the parsitic nematode Ancylostoma duodenale.</title>
        <authorList>
            <person name="Mitreva M."/>
        </authorList>
    </citation>
    <scope>NUCLEOTIDE SEQUENCE [LARGE SCALE GENOMIC DNA]</scope>
    <source>
        <strain evidence="2 3">Zhejiang</strain>
    </source>
</reference>
<dbReference type="SUPFAM" id="SSF51556">
    <property type="entry name" value="Metallo-dependent hydrolases"/>
    <property type="match status" value="1"/>
</dbReference>
<dbReference type="AlphaFoldDB" id="A0A0C2C7P0"/>